<name>Q5AWK0_EMENI</name>
<dbReference type="HOGENOM" id="CLU_031491_2_0_1"/>
<protein>
    <submittedName>
        <fullName evidence="7">C2H2 finger domain protein, putative (AFU_orthologue AFUA_2G16540)</fullName>
    </submittedName>
</protein>
<dbReference type="VEuPathDB" id="FungiDB:AN7330"/>
<organism evidence="7 8">
    <name type="scientific">Emericella nidulans (strain FGSC A4 / ATCC 38163 / CBS 112.46 / NRRL 194 / M139)</name>
    <name type="common">Aspergillus nidulans</name>
    <dbReference type="NCBI Taxonomy" id="227321"/>
    <lineage>
        <taxon>Eukaryota</taxon>
        <taxon>Fungi</taxon>
        <taxon>Dikarya</taxon>
        <taxon>Ascomycota</taxon>
        <taxon>Pezizomycotina</taxon>
        <taxon>Eurotiomycetes</taxon>
        <taxon>Eurotiomycetidae</taxon>
        <taxon>Eurotiales</taxon>
        <taxon>Aspergillaceae</taxon>
        <taxon>Aspergillus</taxon>
        <taxon>Aspergillus subgen. Nidulantes</taxon>
    </lineage>
</organism>
<evidence type="ECO:0000259" key="6">
    <source>
        <dbReference type="SMART" id="SM00355"/>
    </source>
</evidence>
<keyword evidence="1" id="KW-0479">Metal-binding</keyword>
<reference evidence="8" key="2">
    <citation type="journal article" date="2009" name="Fungal Genet. Biol.">
        <title>The 2008 update of the Aspergillus nidulans genome annotation: a community effort.</title>
        <authorList>
            <person name="Wortman J.R."/>
            <person name="Gilsenan J.M."/>
            <person name="Joardar V."/>
            <person name="Deegan J."/>
            <person name="Clutterbuck J."/>
            <person name="Andersen M.R."/>
            <person name="Archer D."/>
            <person name="Bencina M."/>
            <person name="Braus G."/>
            <person name="Coutinho P."/>
            <person name="von Dohren H."/>
            <person name="Doonan J."/>
            <person name="Driessen A.J."/>
            <person name="Durek P."/>
            <person name="Espeso E."/>
            <person name="Fekete E."/>
            <person name="Flipphi M."/>
            <person name="Estrada C.G."/>
            <person name="Geysens S."/>
            <person name="Goldman G."/>
            <person name="de Groot P.W."/>
            <person name="Hansen K."/>
            <person name="Harris S.D."/>
            <person name="Heinekamp T."/>
            <person name="Helmstaedt K."/>
            <person name="Henrissat B."/>
            <person name="Hofmann G."/>
            <person name="Homan T."/>
            <person name="Horio T."/>
            <person name="Horiuchi H."/>
            <person name="James S."/>
            <person name="Jones M."/>
            <person name="Karaffa L."/>
            <person name="Karanyi Z."/>
            <person name="Kato M."/>
            <person name="Keller N."/>
            <person name="Kelly D.E."/>
            <person name="Kiel J.A."/>
            <person name="Kim J.M."/>
            <person name="van der Klei I.J."/>
            <person name="Klis F.M."/>
            <person name="Kovalchuk A."/>
            <person name="Krasevec N."/>
            <person name="Kubicek C.P."/>
            <person name="Liu B."/>
            <person name="Maccabe A."/>
            <person name="Meyer V."/>
            <person name="Mirabito P."/>
            <person name="Miskei M."/>
            <person name="Mos M."/>
            <person name="Mullins J."/>
            <person name="Nelson D.R."/>
            <person name="Nielsen J."/>
            <person name="Oakley B.R."/>
            <person name="Osmani S.A."/>
            <person name="Pakula T."/>
            <person name="Paszewski A."/>
            <person name="Paulsen I."/>
            <person name="Pilsyk S."/>
            <person name="Pocsi I."/>
            <person name="Punt P.J."/>
            <person name="Ram A.F."/>
            <person name="Ren Q."/>
            <person name="Robellet X."/>
            <person name="Robson G."/>
            <person name="Seiboth B."/>
            <person name="van Solingen P."/>
            <person name="Specht T."/>
            <person name="Sun J."/>
            <person name="Taheri-Talesh N."/>
            <person name="Takeshita N."/>
            <person name="Ussery D."/>
            <person name="vanKuyk P.A."/>
            <person name="Visser H."/>
            <person name="van de Vondervoort P.J."/>
            <person name="de Vries R.P."/>
            <person name="Walton J."/>
            <person name="Xiang X."/>
            <person name="Xiong Y."/>
            <person name="Zeng A.P."/>
            <person name="Brandt B.W."/>
            <person name="Cornell M.J."/>
            <person name="van den Hondel C.A."/>
            <person name="Visser J."/>
            <person name="Oliver S.G."/>
            <person name="Turner G."/>
        </authorList>
    </citation>
    <scope>GENOME REANNOTATION</scope>
    <source>
        <strain evidence="8">FGSC A4 / ATCC 38163 / CBS 112.46 / NRRL 194 / M139</strain>
    </source>
</reference>
<keyword evidence="2" id="KW-0677">Repeat</keyword>
<evidence type="ECO:0000256" key="3">
    <source>
        <dbReference type="ARBA" id="ARBA00022771"/>
    </source>
</evidence>
<dbReference type="InterPro" id="IPR013087">
    <property type="entry name" value="Znf_C2H2_type"/>
</dbReference>
<accession>C8VCM3</accession>
<dbReference type="STRING" id="227321.Q5AWK0"/>
<sequence>MPACPNPQPKTAASPRNKIKTKAPPRVKCTYLSCNFRFQTDKDMKKHKTASSEHEYCNKCDIEFEMEEHLLLHKIKSNKHIVCPICGIDFDSEGGRDRHIRQLPMARSDLNREAIPNQPDRITANTNGLVDRHWPRLTETGLENRMSDLMDVSTPTGNGKENEKLPASKASASVSAAGAGAESKFKSGTLAASALGSPLFVGISNAGVELARIYKDWNPGNFIDVFTGEYVCACGKRCLTKEAFETHVLAESQGARRMQCPNCLKIFKSTAAIITHWESPSLKCDQSEADMYAQIVDEVSGGLIHIAGYNEDGTISGLTRESSGLTHSSSGSWCSAESTYRSQAQPALRAMES</sequence>
<dbReference type="AlphaFoldDB" id="Q5AWK0"/>
<gene>
    <name evidence="7" type="ORF">ANIA_07330</name>
</gene>
<evidence type="ECO:0000313" key="7">
    <source>
        <dbReference type="EMBL" id="CBF78605.1"/>
    </source>
</evidence>
<feature type="domain" description="C2H2-type" evidence="6">
    <location>
        <begin position="81"/>
        <end position="101"/>
    </location>
</feature>
<dbReference type="RefSeq" id="XP_680599.1">
    <property type="nucleotide sequence ID" value="XM_675507.1"/>
</dbReference>
<dbReference type="GeneID" id="2870005"/>
<dbReference type="InParanoid" id="Q5AWK0"/>
<keyword evidence="3" id="KW-0863">Zinc-finger</keyword>
<dbReference type="Proteomes" id="UP000000560">
    <property type="component" value="Chromosome IV"/>
</dbReference>
<evidence type="ECO:0000256" key="1">
    <source>
        <dbReference type="ARBA" id="ARBA00022723"/>
    </source>
</evidence>
<keyword evidence="8" id="KW-1185">Reference proteome</keyword>
<dbReference type="OMA" id="VKHIVCP"/>
<dbReference type="GO" id="GO:0008270">
    <property type="term" value="F:zinc ion binding"/>
    <property type="evidence" value="ECO:0007669"/>
    <property type="project" value="UniProtKB-KW"/>
</dbReference>
<dbReference type="SMART" id="SM00355">
    <property type="entry name" value="ZnF_C2H2"/>
    <property type="match status" value="3"/>
</dbReference>
<feature type="region of interest" description="Disordered" evidence="5">
    <location>
        <begin position="1"/>
        <end position="23"/>
    </location>
</feature>
<evidence type="ECO:0000256" key="5">
    <source>
        <dbReference type="SAM" id="MobiDB-lite"/>
    </source>
</evidence>
<dbReference type="EMBL" id="BN001304">
    <property type="protein sequence ID" value="CBF78605.1"/>
    <property type="molecule type" value="Genomic_DNA"/>
</dbReference>
<dbReference type="PANTHER" id="PTHR24379">
    <property type="entry name" value="KRAB AND ZINC FINGER DOMAIN-CONTAINING"/>
    <property type="match status" value="1"/>
</dbReference>
<evidence type="ECO:0000313" key="8">
    <source>
        <dbReference type="Proteomes" id="UP000000560"/>
    </source>
</evidence>
<dbReference type="OrthoDB" id="8117402at2759"/>
<dbReference type="eggNOG" id="ENOG502SAH5">
    <property type="taxonomic scope" value="Eukaryota"/>
</dbReference>
<reference evidence="8" key="1">
    <citation type="journal article" date="2005" name="Nature">
        <title>Sequencing of Aspergillus nidulans and comparative analysis with A. fumigatus and A. oryzae.</title>
        <authorList>
            <person name="Galagan J.E."/>
            <person name="Calvo S.E."/>
            <person name="Cuomo C."/>
            <person name="Ma L.J."/>
            <person name="Wortman J.R."/>
            <person name="Batzoglou S."/>
            <person name="Lee S.I."/>
            <person name="Basturkmen M."/>
            <person name="Spevak C.C."/>
            <person name="Clutterbuck J."/>
            <person name="Kapitonov V."/>
            <person name="Jurka J."/>
            <person name="Scazzocchio C."/>
            <person name="Farman M."/>
            <person name="Butler J."/>
            <person name="Purcell S."/>
            <person name="Harris S."/>
            <person name="Braus G.H."/>
            <person name="Draht O."/>
            <person name="Busch S."/>
            <person name="D'Enfert C."/>
            <person name="Bouchier C."/>
            <person name="Goldman G.H."/>
            <person name="Bell-Pedersen D."/>
            <person name="Griffiths-Jones S."/>
            <person name="Doonan J.H."/>
            <person name="Yu J."/>
            <person name="Vienken K."/>
            <person name="Pain A."/>
            <person name="Freitag M."/>
            <person name="Selker E.U."/>
            <person name="Archer D.B."/>
            <person name="Penalva M.A."/>
            <person name="Oakley B.R."/>
            <person name="Momany M."/>
            <person name="Tanaka T."/>
            <person name="Kumagai T."/>
            <person name="Asai K."/>
            <person name="Machida M."/>
            <person name="Nierman W.C."/>
            <person name="Denning D.W."/>
            <person name="Caddick M."/>
            <person name="Hynes M."/>
            <person name="Paoletti M."/>
            <person name="Fischer R."/>
            <person name="Miller B."/>
            <person name="Dyer P."/>
            <person name="Sachs M.S."/>
            <person name="Osmani S.A."/>
            <person name="Birren B.W."/>
        </authorList>
    </citation>
    <scope>NUCLEOTIDE SEQUENCE [LARGE SCALE GENOMIC DNA]</scope>
    <source>
        <strain evidence="8">FGSC A4 / ATCC 38163 / CBS 112.46 / NRRL 194 / M139</strain>
    </source>
</reference>
<evidence type="ECO:0000256" key="2">
    <source>
        <dbReference type="ARBA" id="ARBA00022737"/>
    </source>
</evidence>
<evidence type="ECO:0000256" key="4">
    <source>
        <dbReference type="ARBA" id="ARBA00022833"/>
    </source>
</evidence>
<feature type="domain" description="C2H2-type" evidence="6">
    <location>
        <begin position="55"/>
        <end position="80"/>
    </location>
</feature>
<dbReference type="Pfam" id="PF24666">
    <property type="entry name" value="zf-C2H2_fungi_2"/>
    <property type="match status" value="1"/>
</dbReference>
<dbReference type="PANTHER" id="PTHR24379:SF121">
    <property type="entry name" value="C2H2-TYPE DOMAIN-CONTAINING PROTEIN"/>
    <property type="match status" value="1"/>
</dbReference>
<dbReference type="KEGG" id="ani:ANIA_07330"/>
<feature type="domain" description="C2H2-type" evidence="6">
    <location>
        <begin position="27"/>
        <end position="54"/>
    </location>
</feature>
<accession>Q5AWK0</accession>
<keyword evidence="4" id="KW-0862">Zinc</keyword>
<proteinExistence type="predicted"/>